<reference evidence="3 4" key="1">
    <citation type="submission" date="2020-09" db="EMBL/GenBank/DDBJ databases">
        <title>De no assembly of potato wild relative species, Solanum commersonii.</title>
        <authorList>
            <person name="Cho K."/>
        </authorList>
    </citation>
    <scope>NUCLEOTIDE SEQUENCE [LARGE SCALE GENOMIC DNA]</scope>
    <source>
        <strain evidence="3">LZ3.2</strain>
        <tissue evidence="3">Leaf</tissue>
    </source>
</reference>
<sequence>METSATMNDKEDETSDIHIDKRRRSTRSVIPPKRLDSYFWAGRKSRVQSDGVTSMGSSPRHRHLLQWSKVDEMLAPRLVWIQQHFLITLLVLLSLAVFLSTIRTDVGGASGVHVSFVSHIS</sequence>
<keyword evidence="2" id="KW-0812">Transmembrane</keyword>
<keyword evidence="4" id="KW-1185">Reference proteome</keyword>
<comment type="caution">
    <text evidence="3">The sequence shown here is derived from an EMBL/GenBank/DDBJ whole genome shotgun (WGS) entry which is preliminary data.</text>
</comment>
<dbReference type="Proteomes" id="UP000824120">
    <property type="component" value="Chromosome 1"/>
</dbReference>
<dbReference type="EMBL" id="JACXVP010000001">
    <property type="protein sequence ID" value="KAG5632205.1"/>
    <property type="molecule type" value="Genomic_DNA"/>
</dbReference>
<evidence type="ECO:0000313" key="3">
    <source>
        <dbReference type="EMBL" id="KAG5632205.1"/>
    </source>
</evidence>
<dbReference type="AlphaFoldDB" id="A0A9J6B5Z7"/>
<organism evidence="3 4">
    <name type="scientific">Solanum commersonii</name>
    <name type="common">Commerson's wild potato</name>
    <name type="synonym">Commerson's nightshade</name>
    <dbReference type="NCBI Taxonomy" id="4109"/>
    <lineage>
        <taxon>Eukaryota</taxon>
        <taxon>Viridiplantae</taxon>
        <taxon>Streptophyta</taxon>
        <taxon>Embryophyta</taxon>
        <taxon>Tracheophyta</taxon>
        <taxon>Spermatophyta</taxon>
        <taxon>Magnoliopsida</taxon>
        <taxon>eudicotyledons</taxon>
        <taxon>Gunneridae</taxon>
        <taxon>Pentapetalae</taxon>
        <taxon>asterids</taxon>
        <taxon>lamiids</taxon>
        <taxon>Solanales</taxon>
        <taxon>Solanaceae</taxon>
        <taxon>Solanoideae</taxon>
        <taxon>Solaneae</taxon>
        <taxon>Solanum</taxon>
    </lineage>
</organism>
<evidence type="ECO:0000313" key="4">
    <source>
        <dbReference type="Proteomes" id="UP000824120"/>
    </source>
</evidence>
<feature type="transmembrane region" description="Helical" evidence="2">
    <location>
        <begin position="80"/>
        <end position="99"/>
    </location>
</feature>
<protein>
    <submittedName>
        <fullName evidence="3">Uncharacterized protein</fullName>
    </submittedName>
</protein>
<feature type="region of interest" description="Disordered" evidence="1">
    <location>
        <begin position="1"/>
        <end position="29"/>
    </location>
</feature>
<proteinExistence type="predicted"/>
<accession>A0A9J6B5Z7</accession>
<keyword evidence="2" id="KW-0472">Membrane</keyword>
<name>A0A9J6B5Z7_SOLCO</name>
<gene>
    <name evidence="3" type="ORF">H5410_003922</name>
</gene>
<keyword evidence="2" id="KW-1133">Transmembrane helix</keyword>
<evidence type="ECO:0000256" key="1">
    <source>
        <dbReference type="SAM" id="MobiDB-lite"/>
    </source>
</evidence>
<evidence type="ECO:0000256" key="2">
    <source>
        <dbReference type="SAM" id="Phobius"/>
    </source>
</evidence>